<dbReference type="RefSeq" id="WP_084425180.1">
    <property type="nucleotide sequence ID" value="NZ_FWXV01000001.1"/>
</dbReference>
<gene>
    <name evidence="1" type="ORF">SAMN05661093_01464</name>
</gene>
<proteinExistence type="predicted"/>
<keyword evidence="2" id="KW-1185">Reference proteome</keyword>
<accession>A0A1Y5X3I4</accession>
<dbReference type="AlphaFoldDB" id="A0A1Y5X3I4"/>
<evidence type="ECO:0000313" key="2">
    <source>
        <dbReference type="Proteomes" id="UP000192674"/>
    </source>
</evidence>
<reference evidence="1 2" key="1">
    <citation type="submission" date="2017-04" db="EMBL/GenBank/DDBJ databases">
        <authorList>
            <person name="Afonso C.L."/>
            <person name="Miller P.J."/>
            <person name="Scott M.A."/>
            <person name="Spackman E."/>
            <person name="Goraichik I."/>
            <person name="Dimitrov K.M."/>
            <person name="Suarez D.L."/>
            <person name="Swayne D.E."/>
        </authorList>
    </citation>
    <scope>NUCLEOTIDE SEQUENCE [LARGE SCALE GENOMIC DNA]</scope>
    <source>
        <strain evidence="1 2">DSM 43828</strain>
    </source>
</reference>
<dbReference type="EMBL" id="FWXV01000001">
    <property type="protein sequence ID" value="SMC69489.1"/>
    <property type="molecule type" value="Genomic_DNA"/>
</dbReference>
<evidence type="ECO:0000313" key="1">
    <source>
        <dbReference type="EMBL" id="SMC69489.1"/>
    </source>
</evidence>
<dbReference type="Proteomes" id="UP000192674">
    <property type="component" value="Unassembled WGS sequence"/>
</dbReference>
<name>A0A1Y5X3I4_KIBAR</name>
<sequence length="265" mass="29192">MEWDELHHAHGRATDVPKYLEALRNGDAQAISELYSTVAHQGTRWQASCHAVAFLVELVDDPRIQHRVEISELVRYIAVGDSQLPFDSSRYAVDLPTDEQVDTMIQQLYHEENPEPEFGEEVALRWEADAYHAAAEHLGTYVRWLADPEVGSHAAALLAWFPLPEDATRALVDLPADSPARASANLALAYITSVDASIDLRLRELLAAPRPVSLTAAIALAFRVGDRVPLAALDVLADEDLPETPAGWDRSMRGFVAMALKNVGL</sequence>
<protein>
    <recommendedName>
        <fullName evidence="3">HEAT repeat domain-containing protein</fullName>
    </recommendedName>
</protein>
<dbReference type="OrthoDB" id="292843at2"/>
<evidence type="ECO:0008006" key="3">
    <source>
        <dbReference type="Google" id="ProtNLM"/>
    </source>
</evidence>
<organism evidence="1 2">
    <name type="scientific">Kibdelosporangium aridum</name>
    <dbReference type="NCBI Taxonomy" id="2030"/>
    <lineage>
        <taxon>Bacteria</taxon>
        <taxon>Bacillati</taxon>
        <taxon>Actinomycetota</taxon>
        <taxon>Actinomycetes</taxon>
        <taxon>Pseudonocardiales</taxon>
        <taxon>Pseudonocardiaceae</taxon>
        <taxon>Kibdelosporangium</taxon>
    </lineage>
</organism>